<sequence length="66" mass="7480">KFSRNCSSFSKSRSSGSYRLVERPERKCCFRGVIPAGTGFNKGLVHCSRQHTNILLEKKTNNLAIY</sequence>
<evidence type="ECO:0000313" key="3">
    <source>
        <dbReference type="Proteomes" id="UP000008694"/>
    </source>
</evidence>
<feature type="non-terminal residue" evidence="2">
    <location>
        <position position="1"/>
    </location>
</feature>
<evidence type="ECO:0000256" key="1">
    <source>
        <dbReference type="SAM" id="MobiDB-lite"/>
    </source>
</evidence>
<protein>
    <submittedName>
        <fullName evidence="2">Predicted protein</fullName>
    </submittedName>
</protein>
<feature type="compositionally biased region" description="Low complexity" evidence="1">
    <location>
        <begin position="1"/>
        <end position="19"/>
    </location>
</feature>
<dbReference type="AlphaFoldDB" id="D7LCL7"/>
<accession>D7LCL7</accession>
<proteinExistence type="predicted"/>
<evidence type="ECO:0000313" key="2">
    <source>
        <dbReference type="EMBL" id="EFH54839.1"/>
    </source>
</evidence>
<gene>
    <name evidence="2" type="ORF">ARALYDRAFT_667395</name>
</gene>
<reference evidence="3" key="1">
    <citation type="journal article" date="2011" name="Nat. Genet.">
        <title>The Arabidopsis lyrata genome sequence and the basis of rapid genome size change.</title>
        <authorList>
            <person name="Hu T.T."/>
            <person name="Pattyn P."/>
            <person name="Bakker E.G."/>
            <person name="Cao J."/>
            <person name="Cheng J.-F."/>
            <person name="Clark R.M."/>
            <person name="Fahlgren N."/>
            <person name="Fawcett J.A."/>
            <person name="Grimwood J."/>
            <person name="Gundlach H."/>
            <person name="Haberer G."/>
            <person name="Hollister J.D."/>
            <person name="Ossowski S."/>
            <person name="Ottilar R.P."/>
            <person name="Salamov A.A."/>
            <person name="Schneeberger K."/>
            <person name="Spannagl M."/>
            <person name="Wang X."/>
            <person name="Yang L."/>
            <person name="Nasrallah M.E."/>
            <person name="Bergelson J."/>
            <person name="Carrington J.C."/>
            <person name="Gaut B.S."/>
            <person name="Schmutz J."/>
            <person name="Mayer K.F.X."/>
            <person name="Van de Peer Y."/>
            <person name="Grigoriev I.V."/>
            <person name="Nordborg M."/>
            <person name="Weigel D."/>
            <person name="Guo Y.-L."/>
        </authorList>
    </citation>
    <scope>NUCLEOTIDE SEQUENCE [LARGE SCALE GENOMIC DNA]</scope>
    <source>
        <strain evidence="3">cv. MN47</strain>
    </source>
</reference>
<dbReference type="EMBL" id="GL348716">
    <property type="protein sequence ID" value="EFH54839.1"/>
    <property type="molecule type" value="Genomic_DNA"/>
</dbReference>
<feature type="region of interest" description="Disordered" evidence="1">
    <location>
        <begin position="1"/>
        <end position="20"/>
    </location>
</feature>
<organism evidence="3">
    <name type="scientific">Arabidopsis lyrata subsp. lyrata</name>
    <name type="common">Lyre-leaved rock-cress</name>
    <dbReference type="NCBI Taxonomy" id="81972"/>
    <lineage>
        <taxon>Eukaryota</taxon>
        <taxon>Viridiplantae</taxon>
        <taxon>Streptophyta</taxon>
        <taxon>Embryophyta</taxon>
        <taxon>Tracheophyta</taxon>
        <taxon>Spermatophyta</taxon>
        <taxon>Magnoliopsida</taxon>
        <taxon>eudicotyledons</taxon>
        <taxon>Gunneridae</taxon>
        <taxon>Pentapetalae</taxon>
        <taxon>rosids</taxon>
        <taxon>malvids</taxon>
        <taxon>Brassicales</taxon>
        <taxon>Brassicaceae</taxon>
        <taxon>Camelineae</taxon>
        <taxon>Arabidopsis</taxon>
    </lineage>
</organism>
<keyword evidence="3" id="KW-1185">Reference proteome</keyword>
<name>D7LCL7_ARALL</name>
<dbReference type="Gramene" id="Al_scaffold_0004_114">
    <property type="protein sequence ID" value="Al_scaffold_0004_114"/>
    <property type="gene ID" value="Al_scaffold_0004_114"/>
</dbReference>
<dbReference type="Proteomes" id="UP000008694">
    <property type="component" value="Unassembled WGS sequence"/>
</dbReference>
<dbReference type="HOGENOM" id="CLU_2838662_0_0_1"/>